<accession>A0A4Q7VKL7</accession>
<evidence type="ECO:0000256" key="5">
    <source>
        <dbReference type="ARBA" id="ARBA00022927"/>
    </source>
</evidence>
<sequence>MKLVNYIKEVYTELTQKVSWPSRSELQSSAIVVMVASAIIAAAIFVMDLGFKNLMDTIYSMFY</sequence>
<keyword evidence="11" id="KW-1185">Reference proteome</keyword>
<keyword evidence="6 9" id="KW-1133">Transmembrane helix</keyword>
<keyword evidence="7 9" id="KW-0811">Translocation</keyword>
<dbReference type="InterPro" id="IPR038379">
    <property type="entry name" value="SecE_sf"/>
</dbReference>
<dbReference type="GO" id="GO:0006605">
    <property type="term" value="P:protein targeting"/>
    <property type="evidence" value="ECO:0007669"/>
    <property type="project" value="UniProtKB-UniRule"/>
</dbReference>
<dbReference type="NCBIfam" id="TIGR00964">
    <property type="entry name" value="secE_bact"/>
    <property type="match status" value="1"/>
</dbReference>
<evidence type="ECO:0000256" key="3">
    <source>
        <dbReference type="ARBA" id="ARBA00022475"/>
    </source>
</evidence>
<keyword evidence="3 9" id="KW-1003">Cell membrane</keyword>
<evidence type="ECO:0000313" key="11">
    <source>
        <dbReference type="Proteomes" id="UP000293562"/>
    </source>
</evidence>
<feature type="transmembrane region" description="Helical" evidence="9">
    <location>
        <begin position="30"/>
        <end position="51"/>
    </location>
</feature>
<comment type="function">
    <text evidence="9">Essential subunit of the Sec protein translocation channel SecYEG. Clamps together the 2 halves of SecY. May contact the channel plug during translocation.</text>
</comment>
<gene>
    <name evidence="9" type="primary">secE</name>
    <name evidence="10" type="ORF">EV201_1382</name>
</gene>
<reference evidence="10 11" key="1">
    <citation type="submission" date="2019-02" db="EMBL/GenBank/DDBJ databases">
        <title>Genomic Encyclopedia of Type Strains, Phase IV (KMG-IV): sequencing the most valuable type-strain genomes for metagenomic binning, comparative biology and taxonomic classification.</title>
        <authorList>
            <person name="Goeker M."/>
        </authorList>
    </citation>
    <scope>NUCLEOTIDE SEQUENCE [LARGE SCALE GENOMIC DNA]</scope>
    <source>
        <strain evidence="10 11">DSM 28825</strain>
    </source>
</reference>
<comment type="subcellular location">
    <subcellularLocation>
        <location evidence="9">Cell membrane</location>
        <topology evidence="9">Single-pass membrane protein</topology>
    </subcellularLocation>
    <subcellularLocation>
        <location evidence="1">Membrane</location>
    </subcellularLocation>
</comment>
<dbReference type="InterPro" id="IPR005807">
    <property type="entry name" value="SecE_bac"/>
</dbReference>
<evidence type="ECO:0000256" key="7">
    <source>
        <dbReference type="ARBA" id="ARBA00023010"/>
    </source>
</evidence>
<dbReference type="EMBL" id="SHKN01000001">
    <property type="protein sequence ID" value="RZT96739.1"/>
    <property type="molecule type" value="Genomic_DNA"/>
</dbReference>
<dbReference type="GO" id="GO:0009306">
    <property type="term" value="P:protein secretion"/>
    <property type="evidence" value="ECO:0007669"/>
    <property type="project" value="UniProtKB-UniRule"/>
</dbReference>
<dbReference type="GO" id="GO:0043952">
    <property type="term" value="P:protein transport by the Sec complex"/>
    <property type="evidence" value="ECO:0007669"/>
    <property type="project" value="UniProtKB-UniRule"/>
</dbReference>
<evidence type="ECO:0000256" key="9">
    <source>
        <dbReference type="HAMAP-Rule" id="MF_00422"/>
    </source>
</evidence>
<dbReference type="Gene3D" id="1.20.5.1030">
    <property type="entry name" value="Preprotein translocase secy subunit"/>
    <property type="match status" value="1"/>
</dbReference>
<dbReference type="HAMAP" id="MF_00422">
    <property type="entry name" value="SecE"/>
    <property type="match status" value="1"/>
</dbReference>
<dbReference type="RefSeq" id="WP_130306807.1">
    <property type="nucleotide sequence ID" value="NZ_SHKN01000001.1"/>
</dbReference>
<proteinExistence type="inferred from homology"/>
<evidence type="ECO:0000256" key="2">
    <source>
        <dbReference type="ARBA" id="ARBA00022448"/>
    </source>
</evidence>
<dbReference type="GO" id="GO:0065002">
    <property type="term" value="P:intracellular protein transmembrane transport"/>
    <property type="evidence" value="ECO:0007669"/>
    <property type="project" value="UniProtKB-UniRule"/>
</dbReference>
<comment type="subunit">
    <text evidence="9">Component of the Sec protein translocase complex. Heterotrimer consisting of SecY, SecE and SecG subunits. The heterotrimers can form oligomers, although 1 heterotrimer is thought to be able to translocate proteins. Interacts with the ribosome. Interacts with SecDF, and other proteins may be involved. Interacts with SecA.</text>
</comment>
<evidence type="ECO:0000256" key="8">
    <source>
        <dbReference type="ARBA" id="ARBA00023136"/>
    </source>
</evidence>
<comment type="similarity">
    <text evidence="9">Belongs to the SecE/SEC61-gamma family.</text>
</comment>
<dbReference type="AlphaFoldDB" id="A0A4Q7VKL7"/>
<keyword evidence="5 9" id="KW-0653">Protein transport</keyword>
<dbReference type="PANTHER" id="PTHR33910:SF1">
    <property type="entry name" value="PROTEIN TRANSLOCASE SUBUNIT SECE"/>
    <property type="match status" value="1"/>
</dbReference>
<dbReference type="InterPro" id="IPR001901">
    <property type="entry name" value="Translocase_SecE/Sec61-g"/>
</dbReference>
<protein>
    <recommendedName>
        <fullName evidence="9">Protein translocase subunit SecE</fullName>
    </recommendedName>
</protein>
<dbReference type="Proteomes" id="UP000293562">
    <property type="component" value="Unassembled WGS sequence"/>
</dbReference>
<dbReference type="Pfam" id="PF00584">
    <property type="entry name" value="SecE"/>
    <property type="match status" value="1"/>
</dbReference>
<evidence type="ECO:0000256" key="4">
    <source>
        <dbReference type="ARBA" id="ARBA00022692"/>
    </source>
</evidence>
<keyword evidence="8 9" id="KW-0472">Membrane</keyword>
<dbReference type="GO" id="GO:0005886">
    <property type="term" value="C:plasma membrane"/>
    <property type="evidence" value="ECO:0007669"/>
    <property type="project" value="UniProtKB-SubCell"/>
</dbReference>
<keyword evidence="2 9" id="KW-0813">Transport</keyword>
<dbReference type="GO" id="GO:0008320">
    <property type="term" value="F:protein transmembrane transporter activity"/>
    <property type="evidence" value="ECO:0007669"/>
    <property type="project" value="UniProtKB-UniRule"/>
</dbReference>
<dbReference type="PANTHER" id="PTHR33910">
    <property type="entry name" value="PROTEIN TRANSLOCASE SUBUNIT SECE"/>
    <property type="match status" value="1"/>
</dbReference>
<evidence type="ECO:0000256" key="1">
    <source>
        <dbReference type="ARBA" id="ARBA00004370"/>
    </source>
</evidence>
<keyword evidence="4 9" id="KW-0812">Transmembrane</keyword>
<name>A0A4Q7VKL7_9BACT</name>
<comment type="caution">
    <text evidence="10">The sequence shown here is derived from an EMBL/GenBank/DDBJ whole genome shotgun (WGS) entry which is preliminary data.</text>
</comment>
<evidence type="ECO:0000313" key="10">
    <source>
        <dbReference type="EMBL" id="RZT96739.1"/>
    </source>
</evidence>
<evidence type="ECO:0000256" key="6">
    <source>
        <dbReference type="ARBA" id="ARBA00022989"/>
    </source>
</evidence>
<organism evidence="10 11">
    <name type="scientific">Ancylomarina subtilis</name>
    <dbReference type="NCBI Taxonomy" id="1639035"/>
    <lineage>
        <taxon>Bacteria</taxon>
        <taxon>Pseudomonadati</taxon>
        <taxon>Bacteroidota</taxon>
        <taxon>Bacteroidia</taxon>
        <taxon>Marinilabiliales</taxon>
        <taxon>Marinifilaceae</taxon>
        <taxon>Ancylomarina</taxon>
    </lineage>
</organism>